<keyword evidence="1" id="KW-0472">Membrane</keyword>
<proteinExistence type="predicted"/>
<dbReference type="AlphaFoldDB" id="A0A813HN45"/>
<dbReference type="Proteomes" id="UP000654075">
    <property type="component" value="Unassembled WGS sequence"/>
</dbReference>
<gene>
    <name evidence="2" type="ORF">PGLA1383_LOCUS55001</name>
</gene>
<comment type="caution">
    <text evidence="2">The sequence shown here is derived from an EMBL/GenBank/DDBJ whole genome shotgun (WGS) entry which is preliminary data.</text>
</comment>
<evidence type="ECO:0000313" key="3">
    <source>
        <dbReference type="Proteomes" id="UP000654075"/>
    </source>
</evidence>
<evidence type="ECO:0000313" key="2">
    <source>
        <dbReference type="EMBL" id="CAE8640061.1"/>
    </source>
</evidence>
<keyword evidence="1" id="KW-0812">Transmembrane</keyword>
<keyword evidence="3" id="KW-1185">Reference proteome</keyword>
<feature type="non-terminal residue" evidence="2">
    <location>
        <position position="176"/>
    </location>
</feature>
<feature type="non-terminal residue" evidence="2">
    <location>
        <position position="1"/>
    </location>
</feature>
<dbReference type="EMBL" id="CAJNNV010032465">
    <property type="protein sequence ID" value="CAE8640061.1"/>
    <property type="molecule type" value="Genomic_DNA"/>
</dbReference>
<organism evidence="2 3">
    <name type="scientific">Polarella glacialis</name>
    <name type="common">Dinoflagellate</name>
    <dbReference type="NCBI Taxonomy" id="89957"/>
    <lineage>
        <taxon>Eukaryota</taxon>
        <taxon>Sar</taxon>
        <taxon>Alveolata</taxon>
        <taxon>Dinophyceae</taxon>
        <taxon>Suessiales</taxon>
        <taxon>Suessiaceae</taxon>
        <taxon>Polarella</taxon>
    </lineage>
</organism>
<keyword evidence="1" id="KW-1133">Transmembrane helix</keyword>
<evidence type="ECO:0000256" key="1">
    <source>
        <dbReference type="SAM" id="Phobius"/>
    </source>
</evidence>
<sequence>VRCGHGRWQTLLRPGRAGALAPGLAAAKEGAESDQLLFQTGIPARHGECLHGVCRLAWLLGLCSPGGGAVAQRQRGGPASAFRGRRGGNALAWLLLVATCTLWAIAIEVPATQRITGFLGRPSRVTVSRSYLAPVLEAIQEPSLGMAGPESGAASGRFGHLAPGRVRVARAAQPRH</sequence>
<feature type="transmembrane region" description="Helical" evidence="1">
    <location>
        <begin position="90"/>
        <end position="107"/>
    </location>
</feature>
<name>A0A813HN45_POLGL</name>
<protein>
    <submittedName>
        <fullName evidence="2">Uncharacterized protein</fullName>
    </submittedName>
</protein>
<reference evidence="2" key="1">
    <citation type="submission" date="2021-02" db="EMBL/GenBank/DDBJ databases">
        <authorList>
            <person name="Dougan E. K."/>
            <person name="Rhodes N."/>
            <person name="Thang M."/>
            <person name="Chan C."/>
        </authorList>
    </citation>
    <scope>NUCLEOTIDE SEQUENCE</scope>
</reference>
<accession>A0A813HN45</accession>